<reference evidence="2 3" key="1">
    <citation type="submission" date="2019-07" db="EMBL/GenBank/DDBJ databases">
        <title>Whole genome shotgun sequence of Segetibacter aerophilus NBRC 106135.</title>
        <authorList>
            <person name="Hosoyama A."/>
            <person name="Uohara A."/>
            <person name="Ohji S."/>
            <person name="Ichikawa N."/>
        </authorList>
    </citation>
    <scope>NUCLEOTIDE SEQUENCE [LARGE SCALE GENOMIC DNA]</scope>
    <source>
        <strain evidence="2 3">NBRC 106135</strain>
    </source>
</reference>
<evidence type="ECO:0000256" key="1">
    <source>
        <dbReference type="SAM" id="SignalP"/>
    </source>
</evidence>
<dbReference type="EMBL" id="BJYT01000034">
    <property type="protein sequence ID" value="GEO11962.1"/>
    <property type="molecule type" value="Genomic_DNA"/>
</dbReference>
<organism evidence="2 3">
    <name type="scientific">Segetibacter aerophilus</name>
    <dbReference type="NCBI Taxonomy" id="670293"/>
    <lineage>
        <taxon>Bacteria</taxon>
        <taxon>Pseudomonadati</taxon>
        <taxon>Bacteroidota</taxon>
        <taxon>Chitinophagia</taxon>
        <taxon>Chitinophagales</taxon>
        <taxon>Chitinophagaceae</taxon>
        <taxon>Segetibacter</taxon>
    </lineage>
</organism>
<feature type="chain" id="PRO_5021944794" evidence="1">
    <location>
        <begin position="21"/>
        <end position="146"/>
    </location>
</feature>
<name>A0A512BJ11_9BACT</name>
<evidence type="ECO:0000313" key="2">
    <source>
        <dbReference type="EMBL" id="GEO11962.1"/>
    </source>
</evidence>
<sequence length="146" mass="16271">MKKLFLAALLTITVAASSFARDNKKISNLVIRSFRVEYAQASNVNWTSTNNYYKASFYVGDQKMEAFYNATGEKVATSRAITIDELPVKAKRAFARDFSDYTVKEAVEMDGTEDAGYFISAENEKETVILKVNSTGGLSTFKTTKK</sequence>
<keyword evidence="1" id="KW-0732">Signal</keyword>
<comment type="caution">
    <text evidence="2">The sequence shown here is derived from an EMBL/GenBank/DDBJ whole genome shotgun (WGS) entry which is preliminary data.</text>
</comment>
<dbReference type="Gene3D" id="3.10.450.360">
    <property type="match status" value="1"/>
</dbReference>
<evidence type="ECO:0000313" key="3">
    <source>
        <dbReference type="Proteomes" id="UP000321513"/>
    </source>
</evidence>
<protein>
    <submittedName>
        <fullName evidence="2">Uncharacterized protein</fullName>
    </submittedName>
</protein>
<dbReference type="RefSeq" id="WP_147206087.1">
    <property type="nucleotide sequence ID" value="NZ_BJYT01000034.1"/>
</dbReference>
<accession>A0A512BJ11</accession>
<proteinExistence type="predicted"/>
<feature type="signal peptide" evidence="1">
    <location>
        <begin position="1"/>
        <end position="20"/>
    </location>
</feature>
<dbReference type="AlphaFoldDB" id="A0A512BJ11"/>
<keyword evidence="3" id="KW-1185">Reference proteome</keyword>
<gene>
    <name evidence="2" type="ORF">SAE01_44580</name>
</gene>
<dbReference type="Proteomes" id="UP000321513">
    <property type="component" value="Unassembled WGS sequence"/>
</dbReference>
<dbReference type="OrthoDB" id="675116at2"/>
<dbReference type="SUPFAM" id="SSF160574">
    <property type="entry name" value="BT0923-like"/>
    <property type="match status" value="1"/>
</dbReference>